<accession>A0ABN9XBE2</accession>
<evidence type="ECO:0000313" key="2">
    <source>
        <dbReference type="Proteomes" id="UP001189429"/>
    </source>
</evidence>
<dbReference type="Proteomes" id="UP001189429">
    <property type="component" value="Unassembled WGS sequence"/>
</dbReference>
<protein>
    <submittedName>
        <fullName evidence="1">Uncharacterized protein</fullName>
    </submittedName>
</protein>
<keyword evidence="2" id="KW-1185">Reference proteome</keyword>
<reference evidence="1" key="1">
    <citation type="submission" date="2023-10" db="EMBL/GenBank/DDBJ databases">
        <authorList>
            <person name="Chen Y."/>
            <person name="Shah S."/>
            <person name="Dougan E. K."/>
            <person name="Thang M."/>
            <person name="Chan C."/>
        </authorList>
    </citation>
    <scope>NUCLEOTIDE SEQUENCE [LARGE SCALE GENOMIC DNA]</scope>
</reference>
<gene>
    <name evidence="1" type="ORF">PCOR1329_LOCUS75149</name>
</gene>
<proteinExistence type="predicted"/>
<comment type="caution">
    <text evidence="1">The sequence shown here is derived from an EMBL/GenBank/DDBJ whole genome shotgun (WGS) entry which is preliminary data.</text>
</comment>
<sequence>MAEACEPMAPSIADDVEEQFELCGVSTPHLQSRALVERRMAVPGKDAHPIAGTRRLALGRFLRHLLSAIAHGCGGTIRTDVLQQVWFDSMHMCDILAARGLNFAHHATSHATAVLRILWKMRDATLTLPSNHLSKLTEVLWKHGMAVQPVLPEDINSAESRILFCLGWQVWLPSLHWWLATFFSRLRVLTKQQPANREESEFEAVMTQMWQRSYTCSLAVVMHVASLGQSAPRLSATGLLGLCCVRAGLLQLHDVCPERLGAPEWEGVYARAMGTVPAFRAGSRVANAAQIVQAATGSSRDAIRGACWHVALALSDACPAGAQETV</sequence>
<organism evidence="1 2">
    <name type="scientific">Prorocentrum cordatum</name>
    <dbReference type="NCBI Taxonomy" id="2364126"/>
    <lineage>
        <taxon>Eukaryota</taxon>
        <taxon>Sar</taxon>
        <taxon>Alveolata</taxon>
        <taxon>Dinophyceae</taxon>
        <taxon>Prorocentrales</taxon>
        <taxon>Prorocentraceae</taxon>
        <taxon>Prorocentrum</taxon>
    </lineage>
</organism>
<evidence type="ECO:0000313" key="1">
    <source>
        <dbReference type="EMBL" id="CAK0896784.1"/>
    </source>
</evidence>
<name>A0ABN9XBE2_9DINO</name>
<dbReference type="EMBL" id="CAUYUJ010020237">
    <property type="protein sequence ID" value="CAK0896784.1"/>
    <property type="molecule type" value="Genomic_DNA"/>
</dbReference>